<accession>A0AAD6VGF4</accession>
<feature type="region of interest" description="Disordered" evidence="1">
    <location>
        <begin position="194"/>
        <end position="270"/>
    </location>
</feature>
<dbReference type="AlphaFoldDB" id="A0AAD6VGF4"/>
<proteinExistence type="predicted"/>
<evidence type="ECO:0000313" key="3">
    <source>
        <dbReference type="Proteomes" id="UP001219525"/>
    </source>
</evidence>
<evidence type="ECO:0000313" key="2">
    <source>
        <dbReference type="EMBL" id="KAJ7212249.1"/>
    </source>
</evidence>
<comment type="caution">
    <text evidence="2">The sequence shown here is derived from an EMBL/GenBank/DDBJ whole genome shotgun (WGS) entry which is preliminary data.</text>
</comment>
<sequence>MEGAAAARGVEKRPGRCRAAVMRGVEGSAAAQGIEREPVHAPMSVRGVGEGAAAAVQRGASRAGPRTLAGACAGRWKVRGGAEQRRCGVCKVAAQGIEREPAHAPMSVRGVVEGAETPRGGPTHAPMRRALTGVCAGWWKARRRRCRSVRGVVEGAAAAVQCGASRASPRTLIGACAGWCGAAAAWSIKKEPAQGGAGRQWRGASKTGPRTLNGACGKRYSGGDAQGGRRWREEDTGGVQEARAMRRGRRRRAGGAGDAQRARRRADGAEGVPMAMCTRQICSRGAVQRRQTGPPVRRGSGRFACKARRRQVLLQSNPTAVKPSFQRAEAKYSASLWALPDRRVPFMRLAAQPDASSHHWPPLALPSTPATKSVWKLFGRSESWDREAAAMACAIISICRRPNRETGSCGYVVYQYYVPAAVERFTQTKVTSQVTSQVVKAVFIQIVIRYLESNLK</sequence>
<protein>
    <submittedName>
        <fullName evidence="2">Uncharacterized protein</fullName>
    </submittedName>
</protein>
<gene>
    <name evidence="2" type="ORF">GGX14DRAFT_622694</name>
</gene>
<keyword evidence="3" id="KW-1185">Reference proteome</keyword>
<dbReference type="EMBL" id="JARJCW010000024">
    <property type="protein sequence ID" value="KAJ7212249.1"/>
    <property type="molecule type" value="Genomic_DNA"/>
</dbReference>
<reference evidence="2" key="1">
    <citation type="submission" date="2023-03" db="EMBL/GenBank/DDBJ databases">
        <title>Massive genome expansion in bonnet fungi (Mycena s.s.) driven by repeated elements and novel gene families across ecological guilds.</title>
        <authorList>
            <consortium name="Lawrence Berkeley National Laboratory"/>
            <person name="Harder C.B."/>
            <person name="Miyauchi S."/>
            <person name="Viragh M."/>
            <person name="Kuo A."/>
            <person name="Thoen E."/>
            <person name="Andreopoulos B."/>
            <person name="Lu D."/>
            <person name="Skrede I."/>
            <person name="Drula E."/>
            <person name="Henrissat B."/>
            <person name="Morin E."/>
            <person name="Kohler A."/>
            <person name="Barry K."/>
            <person name="LaButti K."/>
            <person name="Morin E."/>
            <person name="Salamov A."/>
            <person name="Lipzen A."/>
            <person name="Mereny Z."/>
            <person name="Hegedus B."/>
            <person name="Baldrian P."/>
            <person name="Stursova M."/>
            <person name="Weitz H."/>
            <person name="Taylor A."/>
            <person name="Grigoriev I.V."/>
            <person name="Nagy L.G."/>
            <person name="Martin F."/>
            <person name="Kauserud H."/>
        </authorList>
    </citation>
    <scope>NUCLEOTIDE SEQUENCE</scope>
    <source>
        <strain evidence="2">9144</strain>
    </source>
</reference>
<name>A0AAD6VGF4_9AGAR</name>
<organism evidence="2 3">
    <name type="scientific">Mycena pura</name>
    <dbReference type="NCBI Taxonomy" id="153505"/>
    <lineage>
        <taxon>Eukaryota</taxon>
        <taxon>Fungi</taxon>
        <taxon>Dikarya</taxon>
        <taxon>Basidiomycota</taxon>
        <taxon>Agaricomycotina</taxon>
        <taxon>Agaricomycetes</taxon>
        <taxon>Agaricomycetidae</taxon>
        <taxon>Agaricales</taxon>
        <taxon>Marasmiineae</taxon>
        <taxon>Mycenaceae</taxon>
        <taxon>Mycena</taxon>
    </lineage>
</organism>
<dbReference type="Proteomes" id="UP001219525">
    <property type="component" value="Unassembled WGS sequence"/>
</dbReference>
<evidence type="ECO:0000256" key="1">
    <source>
        <dbReference type="SAM" id="MobiDB-lite"/>
    </source>
</evidence>